<reference evidence="2" key="1">
    <citation type="submission" date="2016-10" db="EMBL/GenBank/DDBJ databases">
        <authorList>
            <person name="Varghese N."/>
            <person name="Submissions S."/>
        </authorList>
    </citation>
    <scope>NUCLEOTIDE SEQUENCE [LARGE SCALE GENOMIC DNA]</scope>
    <source>
        <strain evidence="2">DSM 25751</strain>
    </source>
</reference>
<dbReference type="AlphaFoldDB" id="A0A1H6TPN6"/>
<dbReference type="OrthoDB" id="2361638at2"/>
<accession>A0A1H6TPN6</accession>
<dbReference type="SUPFAM" id="SSF143567">
    <property type="entry name" value="YkuJ-like"/>
    <property type="match status" value="1"/>
</dbReference>
<gene>
    <name evidence="1" type="ORF">SAMN04488113_1232</name>
</gene>
<dbReference type="Gene3D" id="3.30.720.20">
    <property type="entry name" value="Protein of unknown function DUF1797"/>
    <property type="match status" value="1"/>
</dbReference>
<protein>
    <submittedName>
        <fullName evidence="1">Uncharacterized protein YkuJ</fullName>
    </submittedName>
</protein>
<dbReference type="InterPro" id="IPR038073">
    <property type="entry name" value="YkuJ-like_sf"/>
</dbReference>
<sequence length="84" mass="10020">MEPSQLIPIIKRLEAMREDQTGELQVRRFERNGQEKCIVRYDNKSNMFELEDRINNQTYEFDNIDYVAVEILELIQPAPTSTER</sequence>
<name>A0A1H6TPN6_9LACT</name>
<evidence type="ECO:0000313" key="1">
    <source>
        <dbReference type="EMBL" id="SEI82013.1"/>
    </source>
</evidence>
<dbReference type="Proteomes" id="UP000198564">
    <property type="component" value="Unassembled WGS sequence"/>
</dbReference>
<dbReference type="EMBL" id="FNYW01000023">
    <property type="protein sequence ID" value="SEI82013.1"/>
    <property type="molecule type" value="Genomic_DNA"/>
</dbReference>
<keyword evidence="2" id="KW-1185">Reference proteome</keyword>
<proteinExistence type="predicted"/>
<organism evidence="1 2">
    <name type="scientific">Alkalibacterium gilvum</name>
    <dbReference type="NCBI Taxonomy" id="1130080"/>
    <lineage>
        <taxon>Bacteria</taxon>
        <taxon>Bacillati</taxon>
        <taxon>Bacillota</taxon>
        <taxon>Bacilli</taxon>
        <taxon>Lactobacillales</taxon>
        <taxon>Carnobacteriaceae</taxon>
        <taxon>Alkalibacterium</taxon>
    </lineage>
</organism>
<dbReference type="RefSeq" id="WP_091634999.1">
    <property type="nucleotide sequence ID" value="NZ_FNYW01000023.1"/>
</dbReference>
<dbReference type="Pfam" id="PF08796">
    <property type="entry name" value="DUF1797"/>
    <property type="match status" value="1"/>
</dbReference>
<evidence type="ECO:0000313" key="2">
    <source>
        <dbReference type="Proteomes" id="UP000198564"/>
    </source>
</evidence>
<dbReference type="InterPro" id="IPR014904">
    <property type="entry name" value="YkuJ-like"/>
</dbReference>
<dbReference type="STRING" id="1130080.SAMN04488113_1232"/>